<evidence type="ECO:0008006" key="3">
    <source>
        <dbReference type="Google" id="ProtNLM"/>
    </source>
</evidence>
<reference evidence="1 2" key="2">
    <citation type="submission" date="2014-10" db="EMBL/GenBank/DDBJ databases">
        <title>Paracoccus sanguinis sp. nov., isolated from clinical specimens of New York State patients.</title>
        <authorList>
            <person name="Mingle L.A."/>
            <person name="Cole J.A."/>
            <person name="Lapierre P."/>
            <person name="Musser K.A."/>
        </authorList>
    </citation>
    <scope>NUCLEOTIDE SEQUENCE [LARGE SCALE GENOMIC DNA]</scope>
    <source>
        <strain evidence="1 2">HAMBI 3106</strain>
    </source>
</reference>
<dbReference type="Proteomes" id="UP000029917">
    <property type="component" value="Unassembled WGS sequence"/>
</dbReference>
<dbReference type="STRING" id="690417.IC63_11085"/>
<evidence type="ECO:0000313" key="1">
    <source>
        <dbReference type="EMBL" id="KGJ05524.1"/>
    </source>
</evidence>
<comment type="caution">
    <text evidence="1">The sequence shown here is derived from an EMBL/GenBank/DDBJ whole genome shotgun (WGS) entry which is preliminary data.</text>
</comment>
<gene>
    <name evidence="1" type="ORF">IC63_11085</name>
</gene>
<reference evidence="1 2" key="1">
    <citation type="submission" date="2014-09" db="EMBL/GenBank/DDBJ databases">
        <authorList>
            <person name="McGinnis J.M."/>
            <person name="Wolfgang W.J."/>
        </authorList>
    </citation>
    <scope>NUCLEOTIDE SEQUENCE [LARGE SCALE GENOMIC DNA]</scope>
    <source>
        <strain evidence="1 2">HAMBI 3106</strain>
    </source>
</reference>
<proteinExistence type="predicted"/>
<protein>
    <recommendedName>
        <fullName evidence="3">DUF3572 domain-containing protein</fullName>
    </recommendedName>
</protein>
<dbReference type="AlphaFoldDB" id="A0A099F561"/>
<dbReference type="InterPro" id="IPR021955">
    <property type="entry name" value="DUF3572"/>
</dbReference>
<organism evidence="1 2">
    <name type="scientific">Paracoccus sphaerophysae</name>
    <dbReference type="NCBI Taxonomy" id="690417"/>
    <lineage>
        <taxon>Bacteria</taxon>
        <taxon>Pseudomonadati</taxon>
        <taxon>Pseudomonadota</taxon>
        <taxon>Alphaproteobacteria</taxon>
        <taxon>Rhodobacterales</taxon>
        <taxon>Paracoccaceae</taxon>
        <taxon>Paracoccus</taxon>
    </lineage>
</organism>
<dbReference type="Pfam" id="PF12096">
    <property type="entry name" value="DUF3572"/>
    <property type="match status" value="1"/>
</dbReference>
<accession>A0A099F561</accession>
<keyword evidence="2" id="KW-1185">Reference proteome</keyword>
<dbReference type="EMBL" id="JRKS01000035">
    <property type="protein sequence ID" value="KGJ05524.1"/>
    <property type="molecule type" value="Genomic_DNA"/>
</dbReference>
<name>A0A099F561_9RHOB</name>
<evidence type="ECO:0000313" key="2">
    <source>
        <dbReference type="Proteomes" id="UP000029917"/>
    </source>
</evidence>
<sequence length="86" mass="9163">MDQLTSAIMAELAGSPDLVSELMAETGLQPGDLRRLAADRSDDLAAALLDFICAADSRLEQFAANAGWQPDKVAYARAALENGQIR</sequence>